<protein>
    <submittedName>
        <fullName evidence="3">RNA-directed RNA polymerase</fullName>
    </submittedName>
</protein>
<organism evidence="3">
    <name type="scientific">Taenia asiatica</name>
    <name type="common">Asian tapeworm</name>
    <dbReference type="NCBI Taxonomy" id="60517"/>
    <lineage>
        <taxon>Eukaryota</taxon>
        <taxon>Metazoa</taxon>
        <taxon>Spiralia</taxon>
        <taxon>Lophotrochozoa</taxon>
        <taxon>Platyhelminthes</taxon>
        <taxon>Cestoda</taxon>
        <taxon>Eucestoda</taxon>
        <taxon>Cyclophyllidea</taxon>
        <taxon>Taeniidae</taxon>
        <taxon>Taenia</taxon>
    </lineage>
</organism>
<keyword evidence="2" id="KW-1185">Reference proteome</keyword>
<sequence>MLKGGGIPSKRMLSDRPGIKVERDVCAAFAKLGRINEGRKVRIRSAVTPHFAYVCMGSESVVAMVSLRLTGLCACFVREYSANLLSKVFSYNCMVMYQQWLQDRSCPMDANRAAAPFEGVFKCAKISVLQFRRIPFGQAQADLVKNLLQTGC</sequence>
<dbReference type="WBParaSite" id="TASK_0001030601-mRNA-1">
    <property type="protein sequence ID" value="TASK_0001030601-mRNA-1"/>
    <property type="gene ID" value="TASK_0001030601"/>
</dbReference>
<dbReference type="Proteomes" id="UP000282613">
    <property type="component" value="Unassembled WGS sequence"/>
</dbReference>
<name>A0A0R3WHG3_TAEAS</name>
<reference evidence="1 2" key="2">
    <citation type="submission" date="2018-11" db="EMBL/GenBank/DDBJ databases">
        <authorList>
            <consortium name="Pathogen Informatics"/>
        </authorList>
    </citation>
    <scope>NUCLEOTIDE SEQUENCE [LARGE SCALE GENOMIC DNA]</scope>
</reference>
<dbReference type="EMBL" id="UYRS01022506">
    <property type="protein sequence ID" value="VDK51536.1"/>
    <property type="molecule type" value="Genomic_DNA"/>
</dbReference>
<evidence type="ECO:0000313" key="3">
    <source>
        <dbReference type="WBParaSite" id="TASK_0001030601-mRNA-1"/>
    </source>
</evidence>
<evidence type="ECO:0000313" key="1">
    <source>
        <dbReference type="EMBL" id="VDK51536.1"/>
    </source>
</evidence>
<dbReference type="AlphaFoldDB" id="A0A0R3WHG3"/>
<accession>A0A0R3WHG3</accession>
<proteinExistence type="predicted"/>
<evidence type="ECO:0000313" key="2">
    <source>
        <dbReference type="Proteomes" id="UP000282613"/>
    </source>
</evidence>
<gene>
    <name evidence="1" type="ORF">TASK_LOCUS10307</name>
</gene>
<reference evidence="3" key="1">
    <citation type="submission" date="2017-02" db="UniProtKB">
        <authorList>
            <consortium name="WormBaseParasite"/>
        </authorList>
    </citation>
    <scope>IDENTIFICATION</scope>
</reference>